<dbReference type="Pfam" id="PF01512">
    <property type="entry name" value="Complex1_51K"/>
    <property type="match status" value="1"/>
</dbReference>
<dbReference type="GO" id="GO:0008137">
    <property type="term" value="F:NADH dehydrogenase (ubiquinone) activity"/>
    <property type="evidence" value="ECO:0007669"/>
    <property type="project" value="InterPro"/>
</dbReference>
<evidence type="ECO:0000256" key="4">
    <source>
        <dbReference type="ARBA" id="ARBA00023004"/>
    </source>
</evidence>
<feature type="domain" description="NADH-ubiquinone oxidoreductase 51kDa subunit iron-sulphur binding" evidence="6">
    <location>
        <begin position="329"/>
        <end position="374"/>
    </location>
</feature>
<evidence type="ECO:0000256" key="1">
    <source>
        <dbReference type="ARBA" id="ARBA00007523"/>
    </source>
</evidence>
<dbReference type="PANTHER" id="PTHR43578:SF3">
    <property type="entry name" value="NADH-QUINONE OXIDOREDUCTASE SUBUNIT F"/>
    <property type="match status" value="1"/>
</dbReference>
<dbReference type="Gene3D" id="3.40.50.11540">
    <property type="entry name" value="NADH-ubiquinone oxidoreductase 51kDa subunit"/>
    <property type="match status" value="1"/>
</dbReference>
<dbReference type="GO" id="GO:0051539">
    <property type="term" value="F:4 iron, 4 sulfur cluster binding"/>
    <property type="evidence" value="ECO:0007669"/>
    <property type="project" value="UniProtKB-KW"/>
</dbReference>
<dbReference type="Gene3D" id="6.10.250.1450">
    <property type="match status" value="1"/>
</dbReference>
<dbReference type="InterPro" id="IPR011538">
    <property type="entry name" value="Nuo51_FMN-bd"/>
</dbReference>
<comment type="similarity">
    <text evidence="1">Belongs to the complex I 51 kDa subunit family.</text>
</comment>
<dbReference type="Gene3D" id="1.20.1440.230">
    <property type="entry name" value="NADH-ubiquinone oxidoreductase 51kDa subunit, iron-sulphur binding domain"/>
    <property type="match status" value="1"/>
</dbReference>
<proteinExistence type="inferred from homology"/>
<dbReference type="InterPro" id="IPR019575">
    <property type="entry name" value="Nuop51_4Fe4S-bd"/>
</dbReference>
<dbReference type="FunFam" id="1.20.1440.230:FF:000001">
    <property type="entry name" value="Mitochondrial NADH dehydrogenase flavoprotein 1"/>
    <property type="match status" value="1"/>
</dbReference>
<dbReference type="PANTHER" id="PTHR43578">
    <property type="entry name" value="NADH-QUINONE OXIDOREDUCTASE SUBUNIT F"/>
    <property type="match status" value="1"/>
</dbReference>
<evidence type="ECO:0000259" key="6">
    <source>
        <dbReference type="SMART" id="SM00928"/>
    </source>
</evidence>
<dbReference type="SUPFAM" id="SSF140490">
    <property type="entry name" value="Nqo1C-terminal domain-like"/>
    <property type="match status" value="1"/>
</dbReference>
<dbReference type="SMART" id="SM00928">
    <property type="entry name" value="NADH_4Fe-4S"/>
    <property type="match status" value="1"/>
</dbReference>
<keyword evidence="7" id="KW-0830">Ubiquinone</keyword>
<keyword evidence="2" id="KW-0004">4Fe-4S</keyword>
<dbReference type="NCBIfam" id="NF010120">
    <property type="entry name" value="PRK13596.1"/>
    <property type="match status" value="1"/>
</dbReference>
<dbReference type="FunFam" id="3.40.50.11540:FF:000001">
    <property type="entry name" value="NADH dehydrogenase [ubiquinone] flavoprotein 1, mitochondrial"/>
    <property type="match status" value="1"/>
</dbReference>
<dbReference type="InterPro" id="IPR001949">
    <property type="entry name" value="NADH-UbQ_OxRdtase_51kDa_CS"/>
</dbReference>
<sequence length="429" mass="47069">MKETILLTKHMRENPEDSHLIQSYEKSNGYTTAKKTLLGSSPEKVLEEIKASNIRGRGGAGFPTGVKWGFLAENEERYLVINADESEPGTFKDRILLERDPHQLIEGIIITCFAANIKNAFIYIRGEYAKPARRVQSAVEQAYQNGYLGKNIFGSEMDLDLVVHLGAGAYICGEETALLNSLEGRRGEPRLKPPYFPAVKGLYMKPTLVNNVETISSVPWIIENTGEEYNKLGVEGSTGTRIFSLSGHVNVPGNYEIEMGSTFGDFVETLGGGIRNNKKVKAYIPGGASAPWFRGDQLNIKMTIDDVANNNSMLGSGAVVMMDQDTNLVNAAKSIVSFFAHESCGQCTPCREGTTWLEMILDRVASGRGRTSDLELLLDICDNISPGLSWPPKMTTICPLGPSAVSPITSLMKDFREEVESMIPTKVLL</sequence>
<dbReference type="AlphaFoldDB" id="S5DMB0"/>
<dbReference type="SUPFAM" id="SSF142019">
    <property type="entry name" value="Nqo1 FMN-binding domain-like"/>
    <property type="match status" value="1"/>
</dbReference>
<dbReference type="InterPro" id="IPR019554">
    <property type="entry name" value="Soluble_ligand-bd"/>
</dbReference>
<dbReference type="PROSITE" id="PS00644">
    <property type="entry name" value="COMPLEX1_51K_1"/>
    <property type="match status" value="1"/>
</dbReference>
<dbReference type="PROSITE" id="PS00645">
    <property type="entry name" value="COMPLEX1_51K_2"/>
    <property type="match status" value="1"/>
</dbReference>
<dbReference type="GO" id="GO:0010181">
    <property type="term" value="F:FMN binding"/>
    <property type="evidence" value="ECO:0007669"/>
    <property type="project" value="InterPro"/>
</dbReference>
<keyword evidence="4" id="KW-0408">Iron</keyword>
<dbReference type="InterPro" id="IPR037207">
    <property type="entry name" value="Nuop51_4Fe4S-bd_sf"/>
</dbReference>
<evidence type="ECO:0000256" key="5">
    <source>
        <dbReference type="ARBA" id="ARBA00023014"/>
    </source>
</evidence>
<protein>
    <submittedName>
        <fullName evidence="7">NADH:ubiquinone oxidoreductase, NADH-binding (51 kD) subunit</fullName>
    </submittedName>
</protein>
<accession>S5DMB0</accession>
<evidence type="ECO:0000256" key="2">
    <source>
        <dbReference type="ARBA" id="ARBA00022485"/>
    </source>
</evidence>
<reference evidence="7" key="1">
    <citation type="journal article" date="2013" name="Sci. Rep.">
        <title>Metagenomics uncovers a new group of low GC and ultra-small marine Actinobacteria.</title>
        <authorList>
            <person name="Ghai R."/>
            <person name="Mizuno C.M."/>
            <person name="Picazo A."/>
            <person name="Camacho A."/>
            <person name="Rodriguez-Valera F."/>
        </authorList>
    </citation>
    <scope>NUCLEOTIDE SEQUENCE</scope>
</reference>
<dbReference type="Gene3D" id="3.10.20.600">
    <property type="match status" value="1"/>
</dbReference>
<evidence type="ECO:0000313" key="7">
    <source>
        <dbReference type="EMBL" id="AGQ20056.1"/>
    </source>
</evidence>
<dbReference type="GO" id="GO:0046872">
    <property type="term" value="F:metal ion binding"/>
    <property type="evidence" value="ECO:0007669"/>
    <property type="project" value="UniProtKB-KW"/>
</dbReference>
<dbReference type="Pfam" id="PF10589">
    <property type="entry name" value="NADH_4Fe-4S"/>
    <property type="match status" value="1"/>
</dbReference>
<dbReference type="EMBL" id="KC811149">
    <property type="protein sequence ID" value="AGQ20056.1"/>
    <property type="molecule type" value="Genomic_DNA"/>
</dbReference>
<keyword evidence="3" id="KW-0479">Metal-binding</keyword>
<name>S5DMB0_9ACTN</name>
<dbReference type="Pfam" id="PF10531">
    <property type="entry name" value="SLBB"/>
    <property type="match status" value="1"/>
</dbReference>
<keyword evidence="5" id="KW-0411">Iron-sulfur</keyword>
<organism evidence="7">
    <name type="scientific">Candidatus Actinomarina minuta</name>
    <dbReference type="NCBI Taxonomy" id="1389454"/>
    <lineage>
        <taxon>Bacteria</taxon>
        <taxon>Bacillati</taxon>
        <taxon>Actinomycetota</taxon>
        <taxon>Actinomycetes</taxon>
        <taxon>Candidatus Actinomarinidae</taxon>
        <taxon>Candidatus Actinomarinales</taxon>
        <taxon>Candidatus Actinomarineae</taxon>
        <taxon>Candidatus Actinomarinaceae</taxon>
        <taxon>Candidatus Actinomarina</taxon>
    </lineage>
</organism>
<dbReference type="SUPFAM" id="SSF142984">
    <property type="entry name" value="Nqo1 middle domain-like"/>
    <property type="match status" value="1"/>
</dbReference>
<evidence type="ECO:0000256" key="3">
    <source>
        <dbReference type="ARBA" id="ARBA00022723"/>
    </source>
</evidence>
<dbReference type="InterPro" id="IPR037225">
    <property type="entry name" value="Nuo51_FMN-bd_sf"/>
</dbReference>